<proteinExistence type="predicted"/>
<dbReference type="AlphaFoldDB" id="A0AAV4WKN4"/>
<protein>
    <submittedName>
        <fullName evidence="1">Uncharacterized protein</fullName>
    </submittedName>
</protein>
<comment type="caution">
    <text evidence="1">The sequence shown here is derived from an EMBL/GenBank/DDBJ whole genome shotgun (WGS) entry which is preliminary data.</text>
</comment>
<dbReference type="EMBL" id="BPLR01016335">
    <property type="protein sequence ID" value="GIY83096.1"/>
    <property type="molecule type" value="Genomic_DNA"/>
</dbReference>
<evidence type="ECO:0000313" key="2">
    <source>
        <dbReference type="Proteomes" id="UP001054945"/>
    </source>
</evidence>
<gene>
    <name evidence="1" type="ORF">CEXT_298321</name>
</gene>
<organism evidence="1 2">
    <name type="scientific">Caerostris extrusa</name>
    <name type="common">Bark spider</name>
    <name type="synonym">Caerostris bankana</name>
    <dbReference type="NCBI Taxonomy" id="172846"/>
    <lineage>
        <taxon>Eukaryota</taxon>
        <taxon>Metazoa</taxon>
        <taxon>Ecdysozoa</taxon>
        <taxon>Arthropoda</taxon>
        <taxon>Chelicerata</taxon>
        <taxon>Arachnida</taxon>
        <taxon>Araneae</taxon>
        <taxon>Araneomorphae</taxon>
        <taxon>Entelegynae</taxon>
        <taxon>Araneoidea</taxon>
        <taxon>Araneidae</taxon>
        <taxon>Caerostris</taxon>
    </lineage>
</organism>
<keyword evidence="2" id="KW-1185">Reference proteome</keyword>
<sequence>MLLSSGIVRVNIISHQTLLTRLAGFCFCFQKLTQIYVSNILDFISQDFFKINSMRKQISQLHKDDPESSEIPHHHKAVYKLAVLCGRRCFWLSPLKILQYFMTHLSAQTFLTGTG</sequence>
<evidence type="ECO:0000313" key="1">
    <source>
        <dbReference type="EMBL" id="GIY83096.1"/>
    </source>
</evidence>
<dbReference type="Proteomes" id="UP001054945">
    <property type="component" value="Unassembled WGS sequence"/>
</dbReference>
<accession>A0AAV4WKN4</accession>
<reference evidence="1 2" key="1">
    <citation type="submission" date="2021-06" db="EMBL/GenBank/DDBJ databases">
        <title>Caerostris extrusa draft genome.</title>
        <authorList>
            <person name="Kono N."/>
            <person name="Arakawa K."/>
        </authorList>
    </citation>
    <scope>NUCLEOTIDE SEQUENCE [LARGE SCALE GENOMIC DNA]</scope>
</reference>
<name>A0AAV4WKN4_CAEEX</name>